<dbReference type="RefSeq" id="WP_084372531.1">
    <property type="nucleotide sequence ID" value="NZ_FWYF01000002.1"/>
</dbReference>
<dbReference type="STRING" id="692418.SAMN04488029_1851"/>
<keyword evidence="4" id="KW-1185">Reference proteome</keyword>
<evidence type="ECO:0000256" key="1">
    <source>
        <dbReference type="SAM" id="MobiDB-lite"/>
    </source>
</evidence>
<name>A0A1W2GCW1_REIFA</name>
<organism evidence="3 4">
    <name type="scientific">Reichenbachiella faecimaris</name>
    <dbReference type="NCBI Taxonomy" id="692418"/>
    <lineage>
        <taxon>Bacteria</taxon>
        <taxon>Pseudomonadati</taxon>
        <taxon>Bacteroidota</taxon>
        <taxon>Cytophagia</taxon>
        <taxon>Cytophagales</taxon>
        <taxon>Reichenbachiellaceae</taxon>
        <taxon>Reichenbachiella</taxon>
    </lineage>
</organism>
<dbReference type="Pfam" id="PF18990">
    <property type="entry name" value="DUF5723"/>
    <property type="match status" value="1"/>
</dbReference>
<feature type="domain" description="DUF5723" evidence="2">
    <location>
        <begin position="46"/>
        <end position="415"/>
    </location>
</feature>
<proteinExistence type="predicted"/>
<evidence type="ECO:0000313" key="4">
    <source>
        <dbReference type="Proteomes" id="UP000192472"/>
    </source>
</evidence>
<gene>
    <name evidence="3" type="ORF">SAMN04488029_1851</name>
</gene>
<reference evidence="3 4" key="1">
    <citation type="submission" date="2017-04" db="EMBL/GenBank/DDBJ databases">
        <authorList>
            <person name="Afonso C.L."/>
            <person name="Miller P.J."/>
            <person name="Scott M.A."/>
            <person name="Spackman E."/>
            <person name="Goraichik I."/>
            <person name="Dimitrov K.M."/>
            <person name="Suarez D.L."/>
            <person name="Swayne D.E."/>
        </authorList>
    </citation>
    <scope>NUCLEOTIDE SEQUENCE [LARGE SCALE GENOMIC DNA]</scope>
    <source>
        <strain evidence="3 4">DSM 26133</strain>
    </source>
</reference>
<evidence type="ECO:0000313" key="3">
    <source>
        <dbReference type="EMBL" id="SMD34126.1"/>
    </source>
</evidence>
<sequence length="492" mass="54926">MNFKLKALLLFLLILGSAKLGQVYGQSGISLYHLTNSTYQGNNYNPAFFPEGKTFIGLPVISGVMVDFNSRINYENAITTNENGDREWDIDNFVNNAKKKNYVSLEAEISTLHVGWRKSPTQGYSIFIRERIGARGFYGGNLVNTLWHGNTSIVGDEIDLSRTAIDVRYYREYGFGIWKSIPNRGINIGVRLKFLNGMISAVTDNKFEGTIGFEPGTYQANFDLNGATVNTSGLNILDSNDLSSHLISNGNLGAGIDIGAHWKITRELSAAVSVNDLGFINWKVDPENHQLADTTFRFEGINLSDVGNFEEAYLDSLKNRIQDTTFNNSYTTGLNTTSYASLMYQLTPNDRFTGSIAAHIVRGNFRMIYSAAYTRKVGRVLDVSANVSRIPQQGIDLGLAAAVNFGACQIYMASDKLLRIWDVTKIDAVDFRFGLNLVFRGGGKSPKDDNSDLMHPSPYGKKEKVEKSDGIYWIIRKQKPRPVYEKTKFRDT</sequence>
<evidence type="ECO:0000259" key="2">
    <source>
        <dbReference type="Pfam" id="PF18990"/>
    </source>
</evidence>
<dbReference type="EMBL" id="FWYF01000002">
    <property type="protein sequence ID" value="SMD34126.1"/>
    <property type="molecule type" value="Genomic_DNA"/>
</dbReference>
<dbReference type="Proteomes" id="UP000192472">
    <property type="component" value="Unassembled WGS sequence"/>
</dbReference>
<protein>
    <recommendedName>
        <fullName evidence="2">DUF5723 domain-containing protein</fullName>
    </recommendedName>
</protein>
<dbReference type="AlphaFoldDB" id="A0A1W2GCW1"/>
<dbReference type="InterPro" id="IPR043781">
    <property type="entry name" value="DUF5723"/>
</dbReference>
<dbReference type="OrthoDB" id="975426at2"/>
<accession>A0A1W2GCW1</accession>
<feature type="region of interest" description="Disordered" evidence="1">
    <location>
        <begin position="444"/>
        <end position="465"/>
    </location>
</feature>